<evidence type="ECO:0000313" key="2">
    <source>
        <dbReference type="EMBL" id="KKR29175.1"/>
    </source>
</evidence>
<comment type="caution">
    <text evidence="2">The sequence shown here is derived from an EMBL/GenBank/DDBJ whole genome shotgun (WGS) entry which is preliminary data.</text>
</comment>
<proteinExistence type="predicted"/>
<feature type="transmembrane region" description="Helical" evidence="1">
    <location>
        <begin position="36"/>
        <end position="56"/>
    </location>
</feature>
<organism evidence="2 3">
    <name type="scientific">Candidatus Woesebacteria bacterium GW2011_GWA1_39_8</name>
    <dbReference type="NCBI Taxonomy" id="1618552"/>
    <lineage>
        <taxon>Bacteria</taxon>
        <taxon>Candidatus Woeseibacteriota</taxon>
    </lineage>
</organism>
<reference evidence="2 3" key="1">
    <citation type="journal article" date="2015" name="Nature">
        <title>rRNA introns, odd ribosomes, and small enigmatic genomes across a large radiation of phyla.</title>
        <authorList>
            <person name="Brown C.T."/>
            <person name="Hug L.A."/>
            <person name="Thomas B.C."/>
            <person name="Sharon I."/>
            <person name="Castelle C.J."/>
            <person name="Singh A."/>
            <person name="Wilkins M.J."/>
            <person name="Williams K.H."/>
            <person name="Banfield J.F."/>
        </authorList>
    </citation>
    <scope>NUCLEOTIDE SEQUENCE [LARGE SCALE GENOMIC DNA]</scope>
</reference>
<dbReference type="EMBL" id="LBXL01000035">
    <property type="protein sequence ID" value="KKR29175.1"/>
    <property type="molecule type" value="Genomic_DNA"/>
</dbReference>
<gene>
    <name evidence="2" type="ORF">UT61_C0035G0010</name>
</gene>
<evidence type="ECO:0000256" key="1">
    <source>
        <dbReference type="SAM" id="Phobius"/>
    </source>
</evidence>
<feature type="transmembrane region" description="Helical" evidence="1">
    <location>
        <begin position="6"/>
        <end position="24"/>
    </location>
</feature>
<sequence length="91" mass="10054">MEKLLLITSIPWCLVVCVGVVVAFRDRHYKNRNISANSLGGQVVFSIFSVCYSLAVGAWFAASIWGVSVLLTILAIYISGWNRKRFLSSLG</sequence>
<accession>A0A0G0S3F9</accession>
<evidence type="ECO:0000313" key="3">
    <source>
        <dbReference type="Proteomes" id="UP000034793"/>
    </source>
</evidence>
<keyword evidence="1" id="KW-1133">Transmembrane helix</keyword>
<protein>
    <submittedName>
        <fullName evidence="2">Uncharacterized protein</fullName>
    </submittedName>
</protein>
<name>A0A0G0S3F9_9BACT</name>
<keyword evidence="1" id="KW-0812">Transmembrane</keyword>
<keyword evidence="1" id="KW-0472">Membrane</keyword>
<dbReference type="AlphaFoldDB" id="A0A0G0S3F9"/>
<feature type="transmembrane region" description="Helical" evidence="1">
    <location>
        <begin position="62"/>
        <end position="81"/>
    </location>
</feature>
<dbReference type="Proteomes" id="UP000034793">
    <property type="component" value="Unassembled WGS sequence"/>
</dbReference>